<evidence type="ECO:0000313" key="3">
    <source>
        <dbReference type="EMBL" id="MFD0765809.1"/>
    </source>
</evidence>
<dbReference type="Gene3D" id="1.10.260.40">
    <property type="entry name" value="lambda repressor-like DNA-binding domains"/>
    <property type="match status" value="1"/>
</dbReference>
<comment type="caution">
    <text evidence="3">The sequence shown here is derived from an EMBL/GenBank/DDBJ whole genome shotgun (WGS) entry which is preliminary data.</text>
</comment>
<evidence type="ECO:0000256" key="1">
    <source>
        <dbReference type="ARBA" id="ARBA00023125"/>
    </source>
</evidence>
<keyword evidence="4" id="KW-1185">Reference proteome</keyword>
<dbReference type="PANTHER" id="PTHR46797:SF1">
    <property type="entry name" value="METHYLPHOSPHONATE SYNTHASE"/>
    <property type="match status" value="1"/>
</dbReference>
<feature type="domain" description="HTH cro/C1-type" evidence="2">
    <location>
        <begin position="14"/>
        <end position="68"/>
    </location>
</feature>
<dbReference type="EMBL" id="JBHTIA010000009">
    <property type="protein sequence ID" value="MFD0765809.1"/>
    <property type="molecule type" value="Genomic_DNA"/>
</dbReference>
<name>A0ABW2ZHX0_9SPHI</name>
<dbReference type="SUPFAM" id="SSF47413">
    <property type="entry name" value="lambda repressor-like DNA-binding domains"/>
    <property type="match status" value="1"/>
</dbReference>
<dbReference type="PANTHER" id="PTHR46797">
    <property type="entry name" value="HTH-TYPE TRANSCRIPTIONAL REGULATOR"/>
    <property type="match status" value="1"/>
</dbReference>
<evidence type="ECO:0000259" key="2">
    <source>
        <dbReference type="PROSITE" id="PS50943"/>
    </source>
</evidence>
<dbReference type="InterPro" id="IPR001387">
    <property type="entry name" value="Cro/C1-type_HTH"/>
</dbReference>
<dbReference type="InterPro" id="IPR010982">
    <property type="entry name" value="Lambda_DNA-bd_dom_sf"/>
</dbReference>
<gene>
    <name evidence="3" type="ORF">ACFQZI_13180</name>
</gene>
<dbReference type="InterPro" id="IPR050807">
    <property type="entry name" value="TransReg_Diox_bact_type"/>
</dbReference>
<protein>
    <submittedName>
        <fullName evidence="3">Helix-turn-helix domain-containing protein</fullName>
    </submittedName>
</protein>
<dbReference type="Proteomes" id="UP001597073">
    <property type="component" value="Unassembled WGS sequence"/>
</dbReference>
<proteinExistence type="predicted"/>
<reference evidence="4" key="1">
    <citation type="journal article" date="2019" name="Int. J. Syst. Evol. Microbiol.">
        <title>The Global Catalogue of Microorganisms (GCM) 10K type strain sequencing project: providing services to taxonomists for standard genome sequencing and annotation.</title>
        <authorList>
            <consortium name="The Broad Institute Genomics Platform"/>
            <consortium name="The Broad Institute Genome Sequencing Center for Infectious Disease"/>
            <person name="Wu L."/>
            <person name="Ma J."/>
        </authorList>
    </citation>
    <scope>NUCLEOTIDE SEQUENCE [LARGE SCALE GENOMIC DNA]</scope>
    <source>
        <strain evidence="4">CCUG 60742</strain>
    </source>
</reference>
<dbReference type="Pfam" id="PF01381">
    <property type="entry name" value="HTH_3"/>
    <property type="match status" value="1"/>
</dbReference>
<keyword evidence="1" id="KW-0238">DNA-binding</keyword>
<dbReference type="CDD" id="cd00093">
    <property type="entry name" value="HTH_XRE"/>
    <property type="match status" value="1"/>
</dbReference>
<evidence type="ECO:0000313" key="4">
    <source>
        <dbReference type="Proteomes" id="UP001597073"/>
    </source>
</evidence>
<dbReference type="RefSeq" id="WP_377143147.1">
    <property type="nucleotide sequence ID" value="NZ_JBHTIA010000009.1"/>
</dbReference>
<accession>A0ABW2ZHX0</accession>
<organism evidence="3 4">
    <name type="scientific">Mucilaginibacter lutimaris</name>
    <dbReference type="NCBI Taxonomy" id="931629"/>
    <lineage>
        <taxon>Bacteria</taxon>
        <taxon>Pseudomonadati</taxon>
        <taxon>Bacteroidota</taxon>
        <taxon>Sphingobacteriia</taxon>
        <taxon>Sphingobacteriales</taxon>
        <taxon>Sphingobacteriaceae</taxon>
        <taxon>Mucilaginibacter</taxon>
    </lineage>
</organism>
<dbReference type="PROSITE" id="PS50943">
    <property type="entry name" value="HTH_CROC1"/>
    <property type="match status" value="1"/>
</dbReference>
<dbReference type="SMART" id="SM00530">
    <property type="entry name" value="HTH_XRE"/>
    <property type="match status" value="1"/>
</dbReference>
<sequence length="74" mass="8595">MEKEILLKNLGERIREIREKKGITQKQLAHSIDKDQQSIQRLETGKINPSIFYLNEVANGLGIDLELLFNNLKF</sequence>